<dbReference type="InterPro" id="IPR001254">
    <property type="entry name" value="Trypsin_dom"/>
</dbReference>
<dbReference type="InterPro" id="IPR009003">
    <property type="entry name" value="Peptidase_S1_PA"/>
</dbReference>
<keyword evidence="2" id="KW-0645">Protease</keyword>
<dbReference type="GO" id="GO:0004252">
    <property type="term" value="F:serine-type endopeptidase activity"/>
    <property type="evidence" value="ECO:0007669"/>
    <property type="project" value="InterPro"/>
</dbReference>
<gene>
    <name evidence="2" type="primary">Tmprss11f</name>
    <name evidence="2" type="ORF">EVAR_77615_1</name>
</gene>
<sequence>MSMKPRCIDPHSCIDAVYAVILKKFSDSKCTEMYPPERLLERGFDQATQMCYGDMNTFKDTCQSEPSEGASTPQRGCCWCTPEHTNKEMLKLSPEQLILIKHLIRIRSLSSGDTNNVNIFEGHTSIGATSELVVTVAHGHAQPQRSHRCVADLLDRNRISDGGGSGAMDGKVDKWRGDSGGPLQILNEHVKCMYTVVGVISFGRACGFVGEPGIYTRVSAYTPWIESIIWPN</sequence>
<dbReference type="AlphaFoldDB" id="A0A4C1T6S2"/>
<protein>
    <submittedName>
        <fullName evidence="2">Transmembrane protease serine 11F</fullName>
    </submittedName>
</protein>
<evidence type="ECO:0000313" key="3">
    <source>
        <dbReference type="Proteomes" id="UP000299102"/>
    </source>
</evidence>
<feature type="domain" description="Peptidase S1" evidence="1">
    <location>
        <begin position="89"/>
        <end position="230"/>
    </location>
</feature>
<dbReference type="OrthoDB" id="6339452at2759"/>
<evidence type="ECO:0000259" key="1">
    <source>
        <dbReference type="PROSITE" id="PS50240"/>
    </source>
</evidence>
<keyword evidence="2" id="KW-0472">Membrane</keyword>
<dbReference type="PANTHER" id="PTHR24258">
    <property type="entry name" value="SERINE PROTEASE-RELATED"/>
    <property type="match status" value="1"/>
</dbReference>
<proteinExistence type="predicted"/>
<comment type="caution">
    <text evidence="2">The sequence shown here is derived from an EMBL/GenBank/DDBJ whole genome shotgun (WGS) entry which is preliminary data.</text>
</comment>
<dbReference type="SUPFAM" id="SSF50494">
    <property type="entry name" value="Trypsin-like serine proteases"/>
    <property type="match status" value="1"/>
</dbReference>
<evidence type="ECO:0000313" key="2">
    <source>
        <dbReference type="EMBL" id="GBP10219.1"/>
    </source>
</evidence>
<dbReference type="Proteomes" id="UP000299102">
    <property type="component" value="Unassembled WGS sequence"/>
</dbReference>
<accession>A0A4C1T6S2</accession>
<dbReference type="InterPro" id="IPR043504">
    <property type="entry name" value="Peptidase_S1_PA_chymotrypsin"/>
</dbReference>
<dbReference type="GO" id="GO:0006508">
    <property type="term" value="P:proteolysis"/>
    <property type="evidence" value="ECO:0007669"/>
    <property type="project" value="UniProtKB-KW"/>
</dbReference>
<dbReference type="Pfam" id="PF00089">
    <property type="entry name" value="Trypsin"/>
    <property type="match status" value="1"/>
</dbReference>
<keyword evidence="2" id="KW-0812">Transmembrane</keyword>
<keyword evidence="2" id="KW-0378">Hydrolase</keyword>
<dbReference type="STRING" id="151549.A0A4C1T6S2"/>
<dbReference type="PROSITE" id="PS50240">
    <property type="entry name" value="TRYPSIN_DOM"/>
    <property type="match status" value="1"/>
</dbReference>
<reference evidence="2 3" key="1">
    <citation type="journal article" date="2019" name="Commun. Biol.">
        <title>The bagworm genome reveals a unique fibroin gene that provides high tensile strength.</title>
        <authorList>
            <person name="Kono N."/>
            <person name="Nakamura H."/>
            <person name="Ohtoshi R."/>
            <person name="Tomita M."/>
            <person name="Numata K."/>
            <person name="Arakawa K."/>
        </authorList>
    </citation>
    <scope>NUCLEOTIDE SEQUENCE [LARGE SCALE GENOMIC DNA]</scope>
</reference>
<dbReference type="PANTHER" id="PTHR24258:SF136">
    <property type="entry name" value="GH06673P-RELATED"/>
    <property type="match status" value="1"/>
</dbReference>
<dbReference type="EMBL" id="BGZK01000039">
    <property type="protein sequence ID" value="GBP10219.1"/>
    <property type="molecule type" value="Genomic_DNA"/>
</dbReference>
<name>A0A4C1T6S2_EUMVA</name>
<organism evidence="2 3">
    <name type="scientific">Eumeta variegata</name>
    <name type="common">Bagworm moth</name>
    <name type="synonym">Eumeta japonica</name>
    <dbReference type="NCBI Taxonomy" id="151549"/>
    <lineage>
        <taxon>Eukaryota</taxon>
        <taxon>Metazoa</taxon>
        <taxon>Ecdysozoa</taxon>
        <taxon>Arthropoda</taxon>
        <taxon>Hexapoda</taxon>
        <taxon>Insecta</taxon>
        <taxon>Pterygota</taxon>
        <taxon>Neoptera</taxon>
        <taxon>Endopterygota</taxon>
        <taxon>Lepidoptera</taxon>
        <taxon>Glossata</taxon>
        <taxon>Ditrysia</taxon>
        <taxon>Tineoidea</taxon>
        <taxon>Psychidae</taxon>
        <taxon>Oiketicinae</taxon>
        <taxon>Eumeta</taxon>
    </lineage>
</organism>
<keyword evidence="3" id="KW-1185">Reference proteome</keyword>
<dbReference type="Gene3D" id="2.40.10.10">
    <property type="entry name" value="Trypsin-like serine proteases"/>
    <property type="match status" value="1"/>
</dbReference>